<name>A0AA36IJB8_9DINO</name>
<protein>
    <submittedName>
        <fullName evidence="1">Uncharacterized protein</fullName>
    </submittedName>
</protein>
<feature type="non-terminal residue" evidence="1">
    <location>
        <position position="108"/>
    </location>
</feature>
<comment type="caution">
    <text evidence="1">The sequence shown here is derived from an EMBL/GenBank/DDBJ whole genome shotgun (WGS) entry which is preliminary data.</text>
</comment>
<reference evidence="1" key="1">
    <citation type="submission" date="2023-08" db="EMBL/GenBank/DDBJ databases">
        <authorList>
            <person name="Chen Y."/>
            <person name="Shah S."/>
            <person name="Dougan E. K."/>
            <person name="Thang M."/>
            <person name="Chan C."/>
        </authorList>
    </citation>
    <scope>NUCLEOTIDE SEQUENCE</scope>
</reference>
<proteinExistence type="predicted"/>
<feature type="non-terminal residue" evidence="1">
    <location>
        <position position="1"/>
    </location>
</feature>
<keyword evidence="2" id="KW-1185">Reference proteome</keyword>
<gene>
    <name evidence="1" type="ORF">EVOR1521_LOCUS13792</name>
</gene>
<dbReference type="AlphaFoldDB" id="A0AA36IJB8"/>
<evidence type="ECO:0000313" key="1">
    <source>
        <dbReference type="EMBL" id="CAJ1387796.1"/>
    </source>
</evidence>
<dbReference type="EMBL" id="CAUJNA010001571">
    <property type="protein sequence ID" value="CAJ1387796.1"/>
    <property type="molecule type" value="Genomic_DNA"/>
</dbReference>
<sequence length="108" mass="12273">TPPKMPPPSPPPSLLLEGEEEEQSFVEDQALYYVHRKDWAYWQKGKSAKKSWTGDKQGMVKCIVASRKKKSLAMAAAKKALAAVHKTHGKRVRKSKNKGLKRKVFWAR</sequence>
<accession>A0AA36IJB8</accession>
<dbReference type="Proteomes" id="UP001178507">
    <property type="component" value="Unassembled WGS sequence"/>
</dbReference>
<evidence type="ECO:0000313" key="2">
    <source>
        <dbReference type="Proteomes" id="UP001178507"/>
    </source>
</evidence>
<organism evidence="1 2">
    <name type="scientific">Effrenium voratum</name>
    <dbReference type="NCBI Taxonomy" id="2562239"/>
    <lineage>
        <taxon>Eukaryota</taxon>
        <taxon>Sar</taxon>
        <taxon>Alveolata</taxon>
        <taxon>Dinophyceae</taxon>
        <taxon>Suessiales</taxon>
        <taxon>Symbiodiniaceae</taxon>
        <taxon>Effrenium</taxon>
    </lineage>
</organism>